<reference evidence="1" key="1">
    <citation type="submission" date="2023-08" db="EMBL/GenBank/DDBJ databases">
        <title>Chromosome-level Genome Assembly of mud carp (Cirrhinus molitorella).</title>
        <authorList>
            <person name="Liu H."/>
        </authorList>
    </citation>
    <scope>NUCLEOTIDE SEQUENCE</scope>
    <source>
        <strain evidence="1">Prfri</strain>
        <tissue evidence="1">Muscle</tissue>
    </source>
</reference>
<dbReference type="GO" id="GO:0008270">
    <property type="term" value="F:zinc ion binding"/>
    <property type="evidence" value="ECO:0007669"/>
    <property type="project" value="UniProtKB-KW"/>
</dbReference>
<name>A0AA88PQ02_9TELE</name>
<gene>
    <name evidence="1" type="ORF">Q8A67_013332</name>
</gene>
<dbReference type="PROSITE" id="PS50089">
    <property type="entry name" value="ZF_RING_2"/>
    <property type="match status" value="1"/>
</dbReference>
<comment type="caution">
    <text evidence="1">The sequence shown here is derived from an EMBL/GenBank/DDBJ whole genome shotgun (WGS) entry which is preliminary data.</text>
</comment>
<dbReference type="InterPro" id="IPR001841">
    <property type="entry name" value="Znf_RING"/>
</dbReference>
<dbReference type="Proteomes" id="UP001187343">
    <property type="component" value="Unassembled WGS sequence"/>
</dbReference>
<keyword evidence="2" id="KW-1185">Reference proteome</keyword>
<dbReference type="EMBL" id="JAUYZG010000013">
    <property type="protein sequence ID" value="KAK2890689.1"/>
    <property type="molecule type" value="Genomic_DNA"/>
</dbReference>
<proteinExistence type="predicted"/>
<dbReference type="PANTHER" id="PTHR22663">
    <property type="entry name" value="RING FINGER PROTEIN NARYA-RELATED"/>
    <property type="match status" value="1"/>
</dbReference>
<dbReference type="GO" id="GO:0007129">
    <property type="term" value="P:homologous chromosome pairing at meiosis"/>
    <property type="evidence" value="ECO:0007669"/>
    <property type="project" value="TreeGrafter"/>
</dbReference>
<dbReference type="GO" id="GO:0019789">
    <property type="term" value="F:SUMO transferase activity"/>
    <property type="evidence" value="ECO:0007669"/>
    <property type="project" value="InterPro"/>
</dbReference>
<dbReference type="Pfam" id="PF14634">
    <property type="entry name" value="zf-RING_5"/>
    <property type="match status" value="1"/>
</dbReference>
<dbReference type="AlphaFoldDB" id="A0AA88PQ02"/>
<dbReference type="GO" id="GO:0016925">
    <property type="term" value="P:protein sumoylation"/>
    <property type="evidence" value="ECO:0007669"/>
    <property type="project" value="TreeGrafter"/>
</dbReference>
<organism evidence="1 2">
    <name type="scientific">Cirrhinus molitorella</name>
    <name type="common">mud carp</name>
    <dbReference type="NCBI Taxonomy" id="172907"/>
    <lineage>
        <taxon>Eukaryota</taxon>
        <taxon>Metazoa</taxon>
        <taxon>Chordata</taxon>
        <taxon>Craniata</taxon>
        <taxon>Vertebrata</taxon>
        <taxon>Euteleostomi</taxon>
        <taxon>Actinopterygii</taxon>
        <taxon>Neopterygii</taxon>
        <taxon>Teleostei</taxon>
        <taxon>Ostariophysi</taxon>
        <taxon>Cypriniformes</taxon>
        <taxon>Cyprinidae</taxon>
        <taxon>Labeoninae</taxon>
        <taxon>Labeonini</taxon>
        <taxon>Cirrhinus</taxon>
    </lineage>
</organism>
<dbReference type="InterPro" id="IPR042123">
    <property type="entry name" value="Zip3/RNF212-like"/>
</dbReference>
<sequence length="289" mass="32566">MSHWICCNSCFVSSGPERQLAVTNCGHIICNVCFQRGKQGICLICKAKCQISPLSDKSSSEVQELFSDISAVAVKYFSEISKVLQFQARHQKRLLAHYQQKIMRMKEDELKMQHEIQKMSKKISEQNAYILKLEMTIQNQSSRLALQSNRELKSASQRQASPVTKIPFSPPLLMSRSLSSASLADSIEINSRGHYHKPDVLSRICLRSSPKDCRIGTVPHRASSQSTMGSHSVPFCATVSREFSRDLREPVMNPSHNVAYRREPSWETPVFKLPSAYKYASMSSLGPPP</sequence>
<evidence type="ECO:0000313" key="2">
    <source>
        <dbReference type="Proteomes" id="UP001187343"/>
    </source>
</evidence>
<dbReference type="GO" id="GO:0000795">
    <property type="term" value="C:synaptonemal complex"/>
    <property type="evidence" value="ECO:0007669"/>
    <property type="project" value="InterPro"/>
</dbReference>
<protein>
    <submittedName>
        <fullName evidence="1">Uncharacterized protein</fullName>
    </submittedName>
</protein>
<accession>A0AA88PQ02</accession>
<evidence type="ECO:0000313" key="1">
    <source>
        <dbReference type="EMBL" id="KAK2890689.1"/>
    </source>
</evidence>
<dbReference type="PANTHER" id="PTHR22663:SF21">
    <property type="entry name" value="E3 SUMO-PROTEIN LIGASE RNF212-RELATED"/>
    <property type="match status" value="1"/>
</dbReference>
<dbReference type="GO" id="GO:0007131">
    <property type="term" value="P:reciprocal meiotic recombination"/>
    <property type="evidence" value="ECO:0007669"/>
    <property type="project" value="InterPro"/>
</dbReference>